<sequence>MSKCDDRRCPICYPNWREEEAAAKQRAEDDRQDCVNGWRHFQRQAEAIVSDGDPISINRRINAAYAQLWLDDRRFQWAGLAAFASKQVGCGLLNAADMIARSNRQRDAYQRWERASSPLERLSPYGSPRMPVHDQAYGEGSRKAYEMLAKGNAALFLDIWPLHMFYKEFGLQRFERCLKEREQLRGTVRWPIGDSVRFAAVKDEIRSGFRAIDTGTLSEGVKWLARHEQLNILQPAMYDDPYFAILMRANQFAWALNIPSASSREIQLTLANQCTVSGGNAQQEVFSQQPLANLANADQRMAFVMRAARRFDDLLSDPIQRVLVENSLRIIAQGGR</sequence>
<dbReference type="Pfam" id="PF10720">
    <property type="entry name" value="DUF2515"/>
    <property type="match status" value="1"/>
</dbReference>
<accession>B1FL09</accession>
<evidence type="ECO:0000313" key="1">
    <source>
        <dbReference type="EMBL" id="EDT01769.1"/>
    </source>
</evidence>
<dbReference type="InterPro" id="IPR019658">
    <property type="entry name" value="DUF2515"/>
</dbReference>
<evidence type="ECO:0000313" key="2">
    <source>
        <dbReference type="Proteomes" id="UP000005463"/>
    </source>
</evidence>
<dbReference type="Proteomes" id="UP000005463">
    <property type="component" value="Unassembled WGS sequence"/>
</dbReference>
<comment type="caution">
    <text evidence="1">The sequence shown here is derived from an EMBL/GenBank/DDBJ whole genome shotgun (WGS) entry which is preliminary data.</text>
</comment>
<dbReference type="PATRIC" id="fig|396596.7.peg.2731"/>
<dbReference type="EMBL" id="ABLC01000158">
    <property type="protein sequence ID" value="EDT01769.1"/>
    <property type="molecule type" value="Genomic_DNA"/>
</dbReference>
<reference evidence="1 2" key="1">
    <citation type="submission" date="2008-03" db="EMBL/GenBank/DDBJ databases">
        <title>Sequencing of the draft genome and assembly of Burkholderia ambifaria IOP40-10.</title>
        <authorList>
            <consortium name="US DOE Joint Genome Institute (JGI-PGF)"/>
            <person name="Copeland A."/>
            <person name="Lucas S."/>
            <person name="Lapidus A."/>
            <person name="Glavina del Rio T."/>
            <person name="Dalin E."/>
            <person name="Tice H."/>
            <person name="Bruce D."/>
            <person name="Goodwin L."/>
            <person name="Pitluck S."/>
            <person name="Larimer F."/>
            <person name="Land M.L."/>
            <person name="Hauser L."/>
            <person name="Tiedje J."/>
            <person name="Richardson P."/>
        </authorList>
    </citation>
    <scope>NUCLEOTIDE SEQUENCE [LARGE SCALE GENOMIC DNA]</scope>
    <source>
        <strain evidence="1 2">IOP40-10</strain>
    </source>
</reference>
<gene>
    <name evidence="1" type="ORF">BamIOP4010DRAFT_4720</name>
</gene>
<proteinExistence type="predicted"/>
<name>B1FL09_9BURK</name>
<dbReference type="AlphaFoldDB" id="B1FL09"/>
<dbReference type="RefSeq" id="WP_006753871.1">
    <property type="nucleotide sequence ID" value="NZ_ABLC01000158.1"/>
</dbReference>
<protein>
    <submittedName>
        <fullName evidence="1">Uncharacterized protein</fullName>
    </submittedName>
</protein>
<organism evidence="1 2">
    <name type="scientific">Burkholderia ambifaria IOP40-10</name>
    <dbReference type="NCBI Taxonomy" id="396596"/>
    <lineage>
        <taxon>Bacteria</taxon>
        <taxon>Pseudomonadati</taxon>
        <taxon>Pseudomonadota</taxon>
        <taxon>Betaproteobacteria</taxon>
        <taxon>Burkholderiales</taxon>
        <taxon>Burkholderiaceae</taxon>
        <taxon>Burkholderia</taxon>
        <taxon>Burkholderia cepacia complex</taxon>
    </lineage>
</organism>